<name>A0A5J6HQM1_STRAD</name>
<dbReference type="Proteomes" id="UP000326553">
    <property type="component" value="Chromosome"/>
</dbReference>
<dbReference type="SMART" id="SM00100">
    <property type="entry name" value="cNMP"/>
    <property type="match status" value="1"/>
</dbReference>
<evidence type="ECO:0000256" key="1">
    <source>
        <dbReference type="ARBA" id="ARBA00023015"/>
    </source>
</evidence>
<dbReference type="InterPro" id="IPR000595">
    <property type="entry name" value="cNMP-bd_dom"/>
</dbReference>
<feature type="domain" description="Cyclic nucleotide-binding" evidence="4">
    <location>
        <begin position="1"/>
        <end position="103"/>
    </location>
</feature>
<dbReference type="InterPro" id="IPR050397">
    <property type="entry name" value="Env_Response_Regulators"/>
</dbReference>
<organism evidence="6 7">
    <name type="scientific">Streptomyces alboniger</name>
    <dbReference type="NCBI Taxonomy" id="132473"/>
    <lineage>
        <taxon>Bacteria</taxon>
        <taxon>Bacillati</taxon>
        <taxon>Actinomycetota</taxon>
        <taxon>Actinomycetes</taxon>
        <taxon>Kitasatosporales</taxon>
        <taxon>Streptomycetaceae</taxon>
        <taxon>Streptomyces</taxon>
        <taxon>Streptomyces aurantiacus group</taxon>
    </lineage>
</organism>
<evidence type="ECO:0000256" key="2">
    <source>
        <dbReference type="ARBA" id="ARBA00023125"/>
    </source>
</evidence>
<dbReference type="InterPro" id="IPR012318">
    <property type="entry name" value="HTH_CRP"/>
</dbReference>
<dbReference type="Gene3D" id="2.60.120.10">
    <property type="entry name" value="Jelly Rolls"/>
    <property type="match status" value="1"/>
</dbReference>
<dbReference type="InterPro" id="IPR036390">
    <property type="entry name" value="WH_DNA-bd_sf"/>
</dbReference>
<evidence type="ECO:0000313" key="6">
    <source>
        <dbReference type="EMBL" id="QEV22639.1"/>
    </source>
</evidence>
<dbReference type="GO" id="GO:0005829">
    <property type="term" value="C:cytosol"/>
    <property type="evidence" value="ECO:0007669"/>
    <property type="project" value="TreeGrafter"/>
</dbReference>
<keyword evidence="1" id="KW-0805">Transcription regulation</keyword>
<dbReference type="PANTHER" id="PTHR24567:SF74">
    <property type="entry name" value="HTH-TYPE TRANSCRIPTIONAL REGULATOR ARCR"/>
    <property type="match status" value="1"/>
</dbReference>
<proteinExistence type="predicted"/>
<dbReference type="GO" id="GO:0003700">
    <property type="term" value="F:DNA-binding transcription factor activity"/>
    <property type="evidence" value="ECO:0007669"/>
    <property type="project" value="TreeGrafter"/>
</dbReference>
<dbReference type="InterPro" id="IPR014710">
    <property type="entry name" value="RmlC-like_jellyroll"/>
</dbReference>
<evidence type="ECO:0000256" key="3">
    <source>
        <dbReference type="ARBA" id="ARBA00023163"/>
    </source>
</evidence>
<dbReference type="SMART" id="SM00419">
    <property type="entry name" value="HTH_CRP"/>
    <property type="match status" value="1"/>
</dbReference>
<dbReference type="CDD" id="cd00092">
    <property type="entry name" value="HTH_CRP"/>
    <property type="match status" value="1"/>
</dbReference>
<keyword evidence="7" id="KW-1185">Reference proteome</keyword>
<keyword evidence="2" id="KW-0238">DNA-binding</keyword>
<dbReference type="PRINTS" id="PR00034">
    <property type="entry name" value="HTHCRP"/>
</dbReference>
<protein>
    <submittedName>
        <fullName evidence="6">Crp/Fnr family transcriptional regulator</fullName>
    </submittedName>
</protein>
<dbReference type="CDD" id="cd00038">
    <property type="entry name" value="CAP_ED"/>
    <property type="match status" value="1"/>
</dbReference>
<dbReference type="PROSITE" id="PS50042">
    <property type="entry name" value="CNMP_BINDING_3"/>
    <property type="match status" value="1"/>
</dbReference>
<gene>
    <name evidence="6" type="ORF">CP975_30155</name>
</gene>
<accession>A0A5J6HQM1</accession>
<evidence type="ECO:0000259" key="4">
    <source>
        <dbReference type="PROSITE" id="PS50042"/>
    </source>
</evidence>
<dbReference type="EMBL" id="CP023695">
    <property type="protein sequence ID" value="QEV22639.1"/>
    <property type="molecule type" value="Genomic_DNA"/>
</dbReference>
<dbReference type="SUPFAM" id="SSF51206">
    <property type="entry name" value="cAMP-binding domain-like"/>
    <property type="match status" value="1"/>
</dbReference>
<dbReference type="InterPro" id="IPR036388">
    <property type="entry name" value="WH-like_DNA-bd_sf"/>
</dbReference>
<feature type="domain" description="HTH crp-type" evidence="5">
    <location>
        <begin position="134"/>
        <end position="207"/>
    </location>
</feature>
<dbReference type="GO" id="GO:0003677">
    <property type="term" value="F:DNA binding"/>
    <property type="evidence" value="ECO:0007669"/>
    <property type="project" value="UniProtKB-KW"/>
</dbReference>
<reference evidence="6 7" key="1">
    <citation type="submission" date="2017-09" db="EMBL/GenBank/DDBJ databases">
        <authorList>
            <person name="Lee N."/>
            <person name="Cho B.-K."/>
        </authorList>
    </citation>
    <scope>NUCLEOTIDE SEQUENCE [LARGE SCALE GENOMIC DNA]</scope>
    <source>
        <strain evidence="6 7">ATCC 12461</strain>
    </source>
</reference>
<dbReference type="PANTHER" id="PTHR24567">
    <property type="entry name" value="CRP FAMILY TRANSCRIPTIONAL REGULATORY PROTEIN"/>
    <property type="match status" value="1"/>
</dbReference>
<evidence type="ECO:0000313" key="7">
    <source>
        <dbReference type="Proteomes" id="UP000326553"/>
    </source>
</evidence>
<dbReference type="SUPFAM" id="SSF46785">
    <property type="entry name" value="Winged helix' DNA-binding domain"/>
    <property type="match status" value="1"/>
</dbReference>
<dbReference type="KEGG" id="salw:CP975_30155"/>
<keyword evidence="3" id="KW-0804">Transcription</keyword>
<dbReference type="Pfam" id="PF00027">
    <property type="entry name" value="cNMP_binding"/>
    <property type="match status" value="1"/>
</dbReference>
<sequence length="225" mass="24692">MARLKAKDRTALISLGQDRSFAAREVLLSQGELSTHVLLIVDGWVKVSATAANGYETLLALRGAGDIVGEGEALWGRPRSATVTALGSVSAVVVEGARFRAFLERSPEAALEMLRFSTDQTREADQRRLRFASATARERFAELLLDLARSHGRRTEEGIEVTVPLTSQELAGTIGGSRETVARLMKELRERGVITRRRRALVVVRPDVLRRMAALTDSAEDTRNP</sequence>
<dbReference type="Gene3D" id="1.10.10.10">
    <property type="entry name" value="Winged helix-like DNA-binding domain superfamily/Winged helix DNA-binding domain"/>
    <property type="match status" value="1"/>
</dbReference>
<dbReference type="Pfam" id="PF13545">
    <property type="entry name" value="HTH_Crp_2"/>
    <property type="match status" value="1"/>
</dbReference>
<dbReference type="AlphaFoldDB" id="A0A5J6HQM1"/>
<dbReference type="InterPro" id="IPR018490">
    <property type="entry name" value="cNMP-bd_dom_sf"/>
</dbReference>
<dbReference type="PROSITE" id="PS51063">
    <property type="entry name" value="HTH_CRP_2"/>
    <property type="match status" value="1"/>
</dbReference>
<dbReference type="OrthoDB" id="41390at2"/>
<evidence type="ECO:0000259" key="5">
    <source>
        <dbReference type="PROSITE" id="PS51063"/>
    </source>
</evidence>